<evidence type="ECO:0000256" key="5">
    <source>
        <dbReference type="ARBA" id="ARBA00023136"/>
    </source>
</evidence>
<keyword evidence="8" id="KW-1185">Reference proteome</keyword>
<evidence type="ECO:0000256" key="3">
    <source>
        <dbReference type="ARBA" id="ARBA00022692"/>
    </source>
</evidence>
<keyword evidence="6" id="KW-0739">Sodium transport</keyword>
<keyword evidence="2 6" id="KW-1003">Cell membrane</keyword>
<feature type="transmembrane region" description="Helical" evidence="6">
    <location>
        <begin position="314"/>
        <end position="336"/>
    </location>
</feature>
<reference evidence="7" key="1">
    <citation type="submission" date="2021-10" db="EMBL/GenBank/DDBJ databases">
        <title>The complete genome sequence of Leeia sp. TBRC 13508.</title>
        <authorList>
            <person name="Charoenyingcharoen P."/>
            <person name="Yukphan P."/>
        </authorList>
    </citation>
    <scope>NUCLEOTIDE SEQUENCE</scope>
    <source>
        <strain evidence="7">TBRC 13508</strain>
    </source>
</reference>
<dbReference type="Gene3D" id="1.20.1530.10">
    <property type="entry name" value="Na+/H+ antiporter like domain"/>
    <property type="match status" value="1"/>
</dbReference>
<keyword evidence="5 6" id="KW-0472">Membrane</keyword>
<feature type="transmembrane region" description="Helical" evidence="6">
    <location>
        <begin position="192"/>
        <end position="209"/>
    </location>
</feature>
<feature type="transmembrane region" description="Helical" evidence="6">
    <location>
        <begin position="348"/>
        <end position="369"/>
    </location>
</feature>
<protein>
    <recommendedName>
        <fullName evidence="6">Na(+)/H(+) antiporter NhaA</fullName>
    </recommendedName>
    <alternativeName>
        <fullName evidence="6">Sodium/proton antiporter NhaA</fullName>
    </alternativeName>
</protein>
<dbReference type="Pfam" id="PF06965">
    <property type="entry name" value="Na_H_antiport_1"/>
    <property type="match status" value="1"/>
</dbReference>
<sequence>MRKPAAYELLRLIIAPFERFMSSSIASGVLLSIVTLFALAWVNWLDPESYHHLWEIPFGIQIGSHQLTHSLHFWINDGLMAVFFLLVGLEIKRELLVGELASPRKAALPVIAALGGMVVPAGIFVYFNQGLPTLGGWGIPMATDIAFALGVVALLGRRVPIGLKVFLTALAIVDDLGAVLVIAFFYTAQLNWLMLVFALVTWLVLWQAGRAGVNNLLFYCVGGVILWLFTLQSGIHATLAGVALALAIPAKPCASPGIFLNDARRLLDDLADRRPDQLSLLNDARAIDVIKGLEAGCELIQPPLLRMEHHLHHVVAFLIMPLFALANAGVIFNASLSDLFHQPASMGIIAGLVLGKPLGIVLFTLIARLAKWVELPEGASWSQVIGVGFLAGIGFTMSIFIAGLAYPDEATLALAKSGILLASVIAIVLGVIWLLLSKPQKPPKHT</sequence>
<dbReference type="InterPro" id="IPR004670">
    <property type="entry name" value="NhaA"/>
</dbReference>
<dbReference type="InterPro" id="IPR023171">
    <property type="entry name" value="Na/H_antiporter_dom_sf"/>
</dbReference>
<feature type="transmembrane region" description="Helical" evidence="6">
    <location>
        <begin position="418"/>
        <end position="436"/>
    </location>
</feature>
<feature type="transmembrane region" description="Helical" evidence="6">
    <location>
        <begin position="134"/>
        <end position="155"/>
    </location>
</feature>
<feature type="transmembrane region" description="Helical" evidence="6">
    <location>
        <begin position="110"/>
        <end position="128"/>
    </location>
</feature>
<dbReference type="PANTHER" id="PTHR30341">
    <property type="entry name" value="SODIUM ION/PROTON ANTIPORTER NHAA-RELATED"/>
    <property type="match status" value="1"/>
</dbReference>
<evidence type="ECO:0000256" key="6">
    <source>
        <dbReference type="HAMAP-Rule" id="MF_01844"/>
    </source>
</evidence>
<keyword evidence="6" id="KW-0406">Ion transport</keyword>
<comment type="caution">
    <text evidence="7">The sequence shown here is derived from an EMBL/GenBank/DDBJ whole genome shotgun (WGS) entry which is preliminary data.</text>
</comment>
<dbReference type="RefSeq" id="WP_227178503.1">
    <property type="nucleotide sequence ID" value="NZ_JAJBZT010000002.1"/>
</dbReference>
<name>A0ABS8D3K4_9NEIS</name>
<keyword evidence="4 6" id="KW-1133">Transmembrane helix</keyword>
<evidence type="ECO:0000256" key="4">
    <source>
        <dbReference type="ARBA" id="ARBA00022989"/>
    </source>
</evidence>
<feature type="transmembrane region" description="Helical" evidence="6">
    <location>
        <begin position="381"/>
        <end position="406"/>
    </location>
</feature>
<feature type="transmembrane region" description="Helical" evidence="6">
    <location>
        <begin position="71"/>
        <end position="89"/>
    </location>
</feature>
<comment type="subcellular location">
    <subcellularLocation>
        <location evidence="1">Cell inner membrane</location>
        <topology evidence="1">Multi-pass membrane protein</topology>
    </subcellularLocation>
    <subcellularLocation>
        <location evidence="6">Cell membrane</location>
        <topology evidence="6">Multi-pass membrane protein</topology>
    </subcellularLocation>
</comment>
<gene>
    <name evidence="6 7" type="primary">nhaA</name>
    <name evidence="7" type="ORF">LIN78_03460</name>
</gene>
<evidence type="ECO:0000256" key="2">
    <source>
        <dbReference type="ARBA" id="ARBA00022475"/>
    </source>
</evidence>
<dbReference type="HAMAP" id="MF_01844">
    <property type="entry name" value="NhaA"/>
    <property type="match status" value="1"/>
</dbReference>
<keyword evidence="6" id="KW-0915">Sodium</keyword>
<comment type="catalytic activity">
    <reaction evidence="6">
        <text>Na(+)(in) + 2 H(+)(out) = Na(+)(out) + 2 H(+)(in)</text>
        <dbReference type="Rhea" id="RHEA:29251"/>
        <dbReference type="ChEBI" id="CHEBI:15378"/>
        <dbReference type="ChEBI" id="CHEBI:29101"/>
    </reaction>
</comment>
<dbReference type="PANTHER" id="PTHR30341:SF0">
    <property type="entry name" value="NA(+)_H(+) ANTIPORTER NHAA"/>
    <property type="match status" value="1"/>
</dbReference>
<organism evidence="7 8">
    <name type="scientific">Leeia speluncae</name>
    <dbReference type="NCBI Taxonomy" id="2884804"/>
    <lineage>
        <taxon>Bacteria</taxon>
        <taxon>Pseudomonadati</taxon>
        <taxon>Pseudomonadota</taxon>
        <taxon>Betaproteobacteria</taxon>
        <taxon>Neisseriales</taxon>
        <taxon>Leeiaceae</taxon>
        <taxon>Leeia</taxon>
    </lineage>
</organism>
<keyword evidence="6" id="KW-0050">Antiport</keyword>
<keyword evidence="6" id="KW-0813">Transport</keyword>
<feature type="transmembrane region" description="Helical" evidence="6">
    <location>
        <begin position="20"/>
        <end position="44"/>
    </location>
</feature>
<proteinExistence type="inferred from homology"/>
<feature type="transmembrane region" description="Helical" evidence="6">
    <location>
        <begin position="167"/>
        <end position="186"/>
    </location>
</feature>
<feature type="transmembrane region" description="Helical" evidence="6">
    <location>
        <begin position="216"/>
        <end position="235"/>
    </location>
</feature>
<dbReference type="NCBIfam" id="TIGR00773">
    <property type="entry name" value="NhaA"/>
    <property type="match status" value="1"/>
</dbReference>
<dbReference type="EMBL" id="JAJBZT010000002">
    <property type="protein sequence ID" value="MCB6182608.1"/>
    <property type="molecule type" value="Genomic_DNA"/>
</dbReference>
<evidence type="ECO:0000313" key="8">
    <source>
        <dbReference type="Proteomes" id="UP001165395"/>
    </source>
</evidence>
<accession>A0ABS8D3K4</accession>
<comment type="function">
    <text evidence="6">Na(+)/H(+) antiporter that extrudes sodium in exchange for external protons.</text>
</comment>
<dbReference type="Proteomes" id="UP001165395">
    <property type="component" value="Unassembled WGS sequence"/>
</dbReference>
<comment type="similarity">
    <text evidence="6">Belongs to the NhaA Na(+)/H(+) (TC 2.A.33) antiporter family.</text>
</comment>
<evidence type="ECO:0000256" key="1">
    <source>
        <dbReference type="ARBA" id="ARBA00004429"/>
    </source>
</evidence>
<evidence type="ECO:0000313" key="7">
    <source>
        <dbReference type="EMBL" id="MCB6182608.1"/>
    </source>
</evidence>
<keyword evidence="3 6" id="KW-0812">Transmembrane</keyword>